<dbReference type="RefSeq" id="WP_072771495.1">
    <property type="nucleotide sequence ID" value="NZ_FRDN01000004.1"/>
</dbReference>
<dbReference type="InterPro" id="IPR032710">
    <property type="entry name" value="NTF2-like_dom_sf"/>
</dbReference>
<dbReference type="Gene3D" id="3.10.450.50">
    <property type="match status" value="1"/>
</dbReference>
<reference evidence="2" key="1">
    <citation type="submission" date="2016-12" db="EMBL/GenBank/DDBJ databases">
        <authorList>
            <person name="Varghese N."/>
            <person name="Submissions S."/>
        </authorList>
    </citation>
    <scope>NUCLEOTIDE SEQUENCE [LARGE SCALE GENOMIC DNA]</scope>
    <source>
        <strain evidence="2">DSM 11544</strain>
    </source>
</reference>
<accession>A0A1M7SJB6</accession>
<dbReference type="SUPFAM" id="SSF54427">
    <property type="entry name" value="NTF2-like"/>
    <property type="match status" value="1"/>
</dbReference>
<name>A0A1M7SJB6_9FIRM</name>
<dbReference type="AlphaFoldDB" id="A0A1M7SJB6"/>
<evidence type="ECO:0000313" key="2">
    <source>
        <dbReference type="Proteomes" id="UP000184010"/>
    </source>
</evidence>
<dbReference type="EMBL" id="FRDN01000004">
    <property type="protein sequence ID" value="SHN58532.1"/>
    <property type="molecule type" value="Genomic_DNA"/>
</dbReference>
<protein>
    <recommendedName>
        <fullName evidence="3">SnoaL-like domain-containing protein</fullName>
    </recommendedName>
</protein>
<organism evidence="1 2">
    <name type="scientific">Desulfitobacterium chlororespirans DSM 11544</name>
    <dbReference type="NCBI Taxonomy" id="1121395"/>
    <lineage>
        <taxon>Bacteria</taxon>
        <taxon>Bacillati</taxon>
        <taxon>Bacillota</taxon>
        <taxon>Clostridia</taxon>
        <taxon>Eubacteriales</taxon>
        <taxon>Desulfitobacteriaceae</taxon>
        <taxon>Desulfitobacterium</taxon>
    </lineage>
</organism>
<dbReference type="Proteomes" id="UP000184010">
    <property type="component" value="Unassembled WGS sequence"/>
</dbReference>
<gene>
    <name evidence="1" type="ORF">SAMN02745215_00938</name>
</gene>
<evidence type="ECO:0000313" key="1">
    <source>
        <dbReference type="EMBL" id="SHN58532.1"/>
    </source>
</evidence>
<evidence type="ECO:0008006" key="3">
    <source>
        <dbReference type="Google" id="ProtNLM"/>
    </source>
</evidence>
<dbReference type="STRING" id="1121395.SAMN02745215_00938"/>
<keyword evidence="2" id="KW-1185">Reference proteome</keyword>
<proteinExistence type="predicted"/>
<sequence length="166" mass="19506">MKENKNFTSVTINCNTLTNEQIRQKNMGSILKFYQHFRTNPEEFNKLWTDDCLLLFPMGLDETEVKLQGIKNLGHIFNDINSLIGKYDWIIQEIICGEDPNVFVLRVYSDIDVDVDPSKSSRFRRMAYKGTYIHIFKFENFKIKEWIEAINSYVTAQNMGLGVFKE</sequence>